<evidence type="ECO:0000313" key="2">
    <source>
        <dbReference type="Proteomes" id="UP000324222"/>
    </source>
</evidence>
<sequence length="137" mass="14992">MAVGIYGDGKDEDSLPRGAPIDTRNPFSVWETAAREAVNVTGKTRRNEKRFMEISQIVVVFGDSEPFENSEGTARKCLRIWATVCCASGERDSLSVCWPGAKQGIHGTFLLALWCHWLPSLAGGITCRPALLHLCSP</sequence>
<proteinExistence type="predicted"/>
<protein>
    <submittedName>
        <fullName evidence="1">Uncharacterized protein</fullName>
    </submittedName>
</protein>
<keyword evidence="2" id="KW-1185">Reference proteome</keyword>
<accession>A0A5B7ITA4</accession>
<evidence type="ECO:0000313" key="1">
    <source>
        <dbReference type="EMBL" id="MPC83918.1"/>
    </source>
</evidence>
<dbReference type="EMBL" id="VSRR010063908">
    <property type="protein sequence ID" value="MPC83918.1"/>
    <property type="molecule type" value="Genomic_DNA"/>
</dbReference>
<organism evidence="1 2">
    <name type="scientific">Portunus trituberculatus</name>
    <name type="common">Swimming crab</name>
    <name type="synonym">Neptunus trituberculatus</name>
    <dbReference type="NCBI Taxonomy" id="210409"/>
    <lineage>
        <taxon>Eukaryota</taxon>
        <taxon>Metazoa</taxon>
        <taxon>Ecdysozoa</taxon>
        <taxon>Arthropoda</taxon>
        <taxon>Crustacea</taxon>
        <taxon>Multicrustacea</taxon>
        <taxon>Malacostraca</taxon>
        <taxon>Eumalacostraca</taxon>
        <taxon>Eucarida</taxon>
        <taxon>Decapoda</taxon>
        <taxon>Pleocyemata</taxon>
        <taxon>Brachyura</taxon>
        <taxon>Eubrachyura</taxon>
        <taxon>Portunoidea</taxon>
        <taxon>Portunidae</taxon>
        <taxon>Portuninae</taxon>
        <taxon>Portunus</taxon>
    </lineage>
</organism>
<name>A0A5B7ITA4_PORTR</name>
<reference evidence="1 2" key="1">
    <citation type="submission" date="2019-05" db="EMBL/GenBank/DDBJ databases">
        <title>Another draft genome of Portunus trituberculatus and its Hox gene families provides insights of decapod evolution.</title>
        <authorList>
            <person name="Jeong J.-H."/>
            <person name="Song I."/>
            <person name="Kim S."/>
            <person name="Choi T."/>
            <person name="Kim D."/>
            <person name="Ryu S."/>
            <person name="Kim W."/>
        </authorList>
    </citation>
    <scope>NUCLEOTIDE SEQUENCE [LARGE SCALE GENOMIC DNA]</scope>
    <source>
        <tissue evidence="1">Muscle</tissue>
    </source>
</reference>
<gene>
    <name evidence="1" type="ORF">E2C01_078640</name>
</gene>
<comment type="caution">
    <text evidence="1">The sequence shown here is derived from an EMBL/GenBank/DDBJ whole genome shotgun (WGS) entry which is preliminary data.</text>
</comment>
<dbReference type="AlphaFoldDB" id="A0A5B7ITA4"/>
<dbReference type="Proteomes" id="UP000324222">
    <property type="component" value="Unassembled WGS sequence"/>
</dbReference>